<evidence type="ECO:0000313" key="3">
    <source>
        <dbReference type="EMBL" id="ARW19364.1"/>
    </source>
</evidence>
<dbReference type="Proteomes" id="UP000196118">
    <property type="component" value="Chromosome"/>
</dbReference>
<dbReference type="SUPFAM" id="SSF48019">
    <property type="entry name" value="post-AAA+ oligomerization domain-like"/>
    <property type="match status" value="1"/>
</dbReference>
<comment type="similarity">
    <text evidence="1">Belongs to the AAA ATPase family. RarA/MGS1/WRNIP1 subfamily.</text>
</comment>
<organism evidence="3 4">
    <name type="scientific">Pediococcus pentosaceus</name>
    <dbReference type="NCBI Taxonomy" id="1255"/>
    <lineage>
        <taxon>Bacteria</taxon>
        <taxon>Bacillati</taxon>
        <taxon>Bacillota</taxon>
        <taxon>Bacilli</taxon>
        <taxon>Lactobacillales</taxon>
        <taxon>Lactobacillaceae</taxon>
        <taxon>Pediococcus</taxon>
    </lineage>
</organism>
<accession>A0A1Y0VPG2</accession>
<dbReference type="GO" id="GO:0017116">
    <property type="term" value="F:single-stranded DNA helicase activity"/>
    <property type="evidence" value="ECO:0007669"/>
    <property type="project" value="TreeGrafter"/>
</dbReference>
<dbReference type="FunFam" id="1.10.3710.10:FF:000003">
    <property type="entry name" value="ATPase, AAA family protein"/>
    <property type="match status" value="1"/>
</dbReference>
<dbReference type="PANTHER" id="PTHR13779">
    <property type="entry name" value="WERNER HELICASE-INTERACTING PROTEIN 1 FAMILY MEMBER"/>
    <property type="match status" value="1"/>
</dbReference>
<dbReference type="Pfam" id="PF12002">
    <property type="entry name" value="MgsA_C"/>
    <property type="match status" value="1"/>
</dbReference>
<name>A0A1Y0VPG2_PEDPE</name>
<dbReference type="PANTHER" id="PTHR13779:SF7">
    <property type="entry name" value="ATPASE WRNIP1"/>
    <property type="match status" value="1"/>
</dbReference>
<evidence type="ECO:0000313" key="4">
    <source>
        <dbReference type="Proteomes" id="UP000196118"/>
    </source>
</evidence>
<evidence type="ECO:0000259" key="2">
    <source>
        <dbReference type="Pfam" id="PF12002"/>
    </source>
</evidence>
<dbReference type="InterPro" id="IPR051314">
    <property type="entry name" value="AAA_ATPase_RarA/MGS1/WRNIP1"/>
</dbReference>
<gene>
    <name evidence="3" type="ORF">S100892_00777</name>
</gene>
<dbReference type="InterPro" id="IPR008921">
    <property type="entry name" value="DNA_pol3_clamp-load_cplx_C"/>
</dbReference>
<evidence type="ECO:0000256" key="1">
    <source>
        <dbReference type="ARBA" id="ARBA00008959"/>
    </source>
</evidence>
<dbReference type="InterPro" id="IPR021886">
    <property type="entry name" value="MgsA_C"/>
</dbReference>
<dbReference type="GO" id="GO:0000731">
    <property type="term" value="P:DNA synthesis involved in DNA repair"/>
    <property type="evidence" value="ECO:0007669"/>
    <property type="project" value="TreeGrafter"/>
</dbReference>
<dbReference type="GO" id="GO:0008047">
    <property type="term" value="F:enzyme activator activity"/>
    <property type="evidence" value="ECO:0007669"/>
    <property type="project" value="TreeGrafter"/>
</dbReference>
<dbReference type="GO" id="GO:0006261">
    <property type="term" value="P:DNA-templated DNA replication"/>
    <property type="evidence" value="ECO:0007669"/>
    <property type="project" value="TreeGrafter"/>
</dbReference>
<dbReference type="GO" id="GO:0003677">
    <property type="term" value="F:DNA binding"/>
    <property type="evidence" value="ECO:0007669"/>
    <property type="project" value="InterPro"/>
</dbReference>
<dbReference type="Gene3D" id="1.10.3710.10">
    <property type="entry name" value="DNA polymerase III clamp loader subunits, C-terminal domain"/>
    <property type="match status" value="1"/>
</dbReference>
<sequence>MIELCVSPKSNSGITAIDNALTDVRTGKIGEVPDHLRDSHYKGAAALGRGVDYKYPHNYPNDWIAQQYLPDKLVDAAYFEAKGNSTYEEKIKNRYESLKKSQRSNH</sequence>
<dbReference type="AlphaFoldDB" id="A0A1Y0VPG2"/>
<dbReference type="EMBL" id="CP021474">
    <property type="protein sequence ID" value="ARW19364.1"/>
    <property type="molecule type" value="Genomic_DNA"/>
</dbReference>
<reference evidence="3 4" key="1">
    <citation type="submission" date="2017-05" db="EMBL/GenBank/DDBJ databases">
        <title>Genome sequence of Pediococcus pentosaceus strain SRCM100892.</title>
        <authorList>
            <person name="Cho S.H."/>
        </authorList>
    </citation>
    <scope>NUCLEOTIDE SEQUENCE [LARGE SCALE GENOMIC DNA]</scope>
    <source>
        <strain evidence="3 4">SRCM100892</strain>
    </source>
</reference>
<feature type="domain" description="MgsA AAA+ ATPase C-terminal" evidence="2">
    <location>
        <begin position="2"/>
        <end position="98"/>
    </location>
</feature>
<proteinExistence type="inferred from homology"/>
<protein>
    <submittedName>
        <fullName evidence="3">Putative AAA domain-containing protein YrvN</fullName>
    </submittedName>
</protein>